<reference evidence="2 3" key="1">
    <citation type="submission" date="2018-12" db="EMBL/GenBank/DDBJ databases">
        <title>Complete genome sequence of Flaviflexus sp. H23T48.</title>
        <authorList>
            <person name="Bae J.-W."/>
            <person name="Lee J.-Y."/>
        </authorList>
    </citation>
    <scope>NUCLEOTIDE SEQUENCE [LARGE SCALE GENOMIC DNA]</scope>
    <source>
        <strain evidence="2 3">H23T48</strain>
    </source>
</reference>
<proteinExistence type="predicted"/>
<keyword evidence="1" id="KW-0812">Transmembrane</keyword>
<evidence type="ECO:0000313" key="3">
    <source>
        <dbReference type="Proteomes" id="UP000280344"/>
    </source>
</evidence>
<feature type="transmembrane region" description="Helical" evidence="1">
    <location>
        <begin position="64"/>
        <end position="88"/>
    </location>
</feature>
<dbReference type="RefSeq" id="WP_126703550.1">
    <property type="nucleotide sequence ID" value="NZ_CP034593.1"/>
</dbReference>
<organism evidence="2 3">
    <name type="scientific">Flaviflexus ciconiae</name>
    <dbReference type="NCBI Taxonomy" id="2496867"/>
    <lineage>
        <taxon>Bacteria</taxon>
        <taxon>Bacillati</taxon>
        <taxon>Actinomycetota</taxon>
        <taxon>Actinomycetes</taxon>
        <taxon>Actinomycetales</taxon>
        <taxon>Actinomycetaceae</taxon>
        <taxon>Flaviflexus</taxon>
    </lineage>
</organism>
<dbReference type="EMBL" id="CP034593">
    <property type="protein sequence ID" value="AZQ76742.1"/>
    <property type="molecule type" value="Genomic_DNA"/>
</dbReference>
<evidence type="ECO:0000313" key="2">
    <source>
        <dbReference type="EMBL" id="AZQ76742.1"/>
    </source>
</evidence>
<dbReference type="Proteomes" id="UP000280344">
    <property type="component" value="Chromosome"/>
</dbReference>
<feature type="transmembrane region" description="Helical" evidence="1">
    <location>
        <begin position="142"/>
        <end position="165"/>
    </location>
</feature>
<dbReference type="AlphaFoldDB" id="A0A3Q9G790"/>
<feature type="transmembrane region" description="Helical" evidence="1">
    <location>
        <begin position="20"/>
        <end position="44"/>
    </location>
</feature>
<accession>A0A3Q9G790</accession>
<feature type="transmembrane region" description="Helical" evidence="1">
    <location>
        <begin position="100"/>
        <end position="122"/>
    </location>
</feature>
<keyword evidence="1" id="KW-0472">Membrane</keyword>
<name>A0A3Q9G790_9ACTO</name>
<dbReference type="KEGG" id="flh:EJ997_04665"/>
<keyword evidence="3" id="KW-1185">Reference proteome</keyword>
<evidence type="ECO:0000256" key="1">
    <source>
        <dbReference type="SAM" id="Phobius"/>
    </source>
</evidence>
<protein>
    <submittedName>
        <fullName evidence="2">Uncharacterized protein</fullName>
    </submittedName>
</protein>
<keyword evidence="1" id="KW-1133">Transmembrane helix</keyword>
<gene>
    <name evidence="2" type="ORF">EJ997_04665</name>
</gene>
<sequence>MSNQYPYAYGQPPVSSKSSILVVALLTTVAVALATVAFFVFPYYSDSYETFTYYEFVTHPNLEALQLDAIVVGAGLVLSLLSAWIIYASARNVAATIFRVIFVLASLVAGGFSLLAIFTAGFEDGTTFMELADLDPRAGYEFGAWVFAGASVLTFLLAIVMCFVVSSYRRSIRAYNAGYGQVPPNPYQPYQQNPYG</sequence>